<dbReference type="InterPro" id="IPR008507">
    <property type="entry name" value="DUF789"/>
</dbReference>
<dbReference type="PANTHER" id="PTHR32010:SF18">
    <property type="entry name" value="DUF789 FAMILY PROTEIN"/>
    <property type="match status" value="1"/>
</dbReference>
<evidence type="ECO:0000256" key="1">
    <source>
        <dbReference type="SAM" id="MobiDB-lite"/>
    </source>
</evidence>
<dbReference type="PANTHER" id="PTHR32010">
    <property type="entry name" value="PHOTOSYSTEM II STABILITY/ASSEMBLY FACTOR HCF136, CHLOROPLASTIC"/>
    <property type="match status" value="1"/>
</dbReference>
<feature type="compositionally biased region" description="Polar residues" evidence="1">
    <location>
        <begin position="1047"/>
        <end position="1069"/>
    </location>
</feature>
<organism evidence="2 3">
    <name type="scientific">Dunaliella salina</name>
    <name type="common">Green alga</name>
    <name type="synonym">Protococcus salinus</name>
    <dbReference type="NCBI Taxonomy" id="3046"/>
    <lineage>
        <taxon>Eukaryota</taxon>
        <taxon>Viridiplantae</taxon>
        <taxon>Chlorophyta</taxon>
        <taxon>core chlorophytes</taxon>
        <taxon>Chlorophyceae</taxon>
        <taxon>CS clade</taxon>
        <taxon>Chlamydomonadales</taxon>
        <taxon>Dunaliellaceae</taxon>
        <taxon>Dunaliella</taxon>
    </lineage>
</organism>
<feature type="compositionally biased region" description="Polar residues" evidence="1">
    <location>
        <begin position="592"/>
        <end position="612"/>
    </location>
</feature>
<name>A0ABQ7GME9_DUNSA</name>
<feature type="region of interest" description="Disordered" evidence="1">
    <location>
        <begin position="34"/>
        <end position="67"/>
    </location>
</feature>
<feature type="compositionally biased region" description="Low complexity" evidence="1">
    <location>
        <begin position="768"/>
        <end position="777"/>
    </location>
</feature>
<feature type="compositionally biased region" description="Low complexity" evidence="1">
    <location>
        <begin position="664"/>
        <end position="674"/>
    </location>
</feature>
<feature type="compositionally biased region" description="Pro residues" evidence="1">
    <location>
        <begin position="613"/>
        <end position="627"/>
    </location>
</feature>
<feature type="region of interest" description="Disordered" evidence="1">
    <location>
        <begin position="244"/>
        <end position="747"/>
    </location>
</feature>
<feature type="compositionally biased region" description="Low complexity" evidence="1">
    <location>
        <begin position="582"/>
        <end position="591"/>
    </location>
</feature>
<feature type="region of interest" description="Disordered" evidence="1">
    <location>
        <begin position="759"/>
        <end position="826"/>
    </location>
</feature>
<feature type="compositionally biased region" description="Low complexity" evidence="1">
    <location>
        <begin position="793"/>
        <end position="809"/>
    </location>
</feature>
<feature type="compositionally biased region" description="Polar residues" evidence="1">
    <location>
        <begin position="297"/>
        <end position="308"/>
    </location>
</feature>
<feature type="region of interest" description="Disordered" evidence="1">
    <location>
        <begin position="1020"/>
        <end position="1134"/>
    </location>
</feature>
<dbReference type="EMBL" id="MU069690">
    <property type="protein sequence ID" value="KAF5835744.1"/>
    <property type="molecule type" value="Genomic_DNA"/>
</dbReference>
<accession>A0ABQ7GME9</accession>
<feature type="compositionally biased region" description="Gly residues" evidence="1">
    <location>
        <begin position="810"/>
        <end position="821"/>
    </location>
</feature>
<sequence>MPINGKERLPTFLTETVTEEASAHCGNCAEQSACANTGSGNSSSGSSNSSKNSSSSNSSSSSSNSSSSSEWQAILYLDSRALGRLRNPTVKVSSRSGVPLDPPSVSLCFGLWQPSKQQEQPICIPLHQLRASSSLSCTLFHFPAREGGPGRPLTKQTCNKLSVDSKECVQALFQQQQRIDYILEQQRRFKRGASTATVRPAEGTHSYTFERGTEFNGTAFTFQDITGSDPFLSAIQLSVALPPGHGHSMSCSAPSSQAQQHQHQQQTNPTHATSCSSIGGHQGEPVDGAASTHEAGVSSNQCVDSSPVSAAAPLSHQAASRHDDTGHGSDISIHSKVMGHQGTAGRSRGGSPPTGVGRTHRRPDVRGSRVESPPGSQHHQSRDVAKDSGVVGLQGPGMATHEGSKSQILLASDGQQQQQQPQHGSGSAADLPRAEKGSAAPGKAGGPDEQQQASSQGSGEQGHRSSSAEAASLKQRHHKGGAEAGMIASKKMSSHQEKEQEVVTQNGKVRNGMVAFGGGFLGPKPPSRGTNTERGRRSMEGLASSTPQSHIADAGPQQMSDSTGLHQGEAAAPRQQQADPISSSSASASTSRPQTYTQRGATRSEPPSQVSSPPRPLRQPEQQPPPQQHGSSYNGTSSSQDSQAVSAGAYGKGSTGGLIGREAGGSSSSASNSATEGRWNSSEFKGHPSISMRRSLGDAGTSHLPLRGADDGLATSSSSSLGHRHSVGEARASSSGAGGPGTASAAVHARGIAHSNSFDASGSGLSGRGSSANSSNGWGQGAQSYSNPPSAPPLSRGRSSRGSAGNLSSAGGGKHGGGFYGGHSHSRGQSYSARWNAAGGGGGAGRFSMDEMLLAQSQQMGNSSHAPPHKGVAAQAMLDTPGLSTVGHEPAASADLERFLVQVTPMINVDLTRPLEEALPALSLEDVWRFYHDPSLHGREVYTLGGARGPSVSYFVPYLSAMQLFTPASPKDPGTNRLYVCDTEGWPKHMHLRFEHFETELPFNRAPLYDQIDVLAQQLSASSSSSGTSGPPQPHAVGAKPHPASPPANSKLPNSTTHATPDAATSSGRHSPCPTVPPSSTSSGQTAHKEQQPQQPAQPSPPPPPPQPQVTTASQLPASLGAVLRENRPPGPSLLRDVRIAELHPASW</sequence>
<feature type="compositionally biased region" description="Low complexity" evidence="1">
    <location>
        <begin position="252"/>
        <end position="273"/>
    </location>
</feature>
<proteinExistence type="predicted"/>
<dbReference type="Proteomes" id="UP000815325">
    <property type="component" value="Unassembled WGS sequence"/>
</dbReference>
<feature type="compositionally biased region" description="Low complexity" evidence="1">
    <location>
        <begin position="437"/>
        <end position="458"/>
    </location>
</feature>
<feature type="compositionally biased region" description="Gly residues" evidence="1">
    <location>
        <begin position="650"/>
        <end position="663"/>
    </location>
</feature>
<protein>
    <submittedName>
        <fullName evidence="2">Uncharacterized protein</fullName>
    </submittedName>
</protein>
<feature type="compositionally biased region" description="Low complexity" evidence="1">
    <location>
        <begin position="38"/>
        <end position="67"/>
    </location>
</feature>
<comment type="caution">
    <text evidence="2">The sequence shown here is derived from an EMBL/GenBank/DDBJ whole genome shotgun (WGS) entry which is preliminary data.</text>
</comment>
<gene>
    <name evidence="2" type="ORF">DUNSADRAFT_6925</name>
</gene>
<evidence type="ECO:0000313" key="3">
    <source>
        <dbReference type="Proteomes" id="UP000815325"/>
    </source>
</evidence>
<reference evidence="2" key="1">
    <citation type="submission" date="2017-08" db="EMBL/GenBank/DDBJ databases">
        <authorList>
            <person name="Polle J.E."/>
            <person name="Barry K."/>
            <person name="Cushman J."/>
            <person name="Schmutz J."/>
            <person name="Tran D."/>
            <person name="Hathwaick L.T."/>
            <person name="Yim W.C."/>
            <person name="Jenkins J."/>
            <person name="Mckie-Krisberg Z.M."/>
            <person name="Prochnik S."/>
            <person name="Lindquist E."/>
            <person name="Dockter R.B."/>
            <person name="Adam C."/>
            <person name="Molina H."/>
            <person name="Bunkerborg J."/>
            <person name="Jin E."/>
            <person name="Buchheim M."/>
            <person name="Magnuson J."/>
        </authorList>
    </citation>
    <scope>NUCLEOTIDE SEQUENCE</scope>
    <source>
        <strain evidence="2">CCAP 19/18</strain>
    </source>
</reference>
<evidence type="ECO:0000313" key="2">
    <source>
        <dbReference type="EMBL" id="KAF5835744.1"/>
    </source>
</evidence>
<dbReference type="Pfam" id="PF05623">
    <property type="entry name" value="DUF789"/>
    <property type="match status" value="1"/>
</dbReference>
<feature type="compositionally biased region" description="Polar residues" evidence="1">
    <location>
        <begin position="629"/>
        <end position="645"/>
    </location>
</feature>
<keyword evidence="3" id="KW-1185">Reference proteome</keyword>
<feature type="compositionally biased region" description="Pro residues" evidence="1">
    <location>
        <begin position="1096"/>
        <end position="1108"/>
    </location>
</feature>